<evidence type="ECO:0000313" key="2">
    <source>
        <dbReference type="EMBL" id="CAD9304240.1"/>
    </source>
</evidence>
<dbReference type="GO" id="GO:0061630">
    <property type="term" value="F:ubiquitin protein ligase activity"/>
    <property type="evidence" value="ECO:0007669"/>
    <property type="project" value="InterPro"/>
</dbReference>
<organism evidence="2">
    <name type="scientific">Sexangularia sp. CB-2014</name>
    <dbReference type="NCBI Taxonomy" id="1486929"/>
    <lineage>
        <taxon>Eukaryota</taxon>
        <taxon>Amoebozoa</taxon>
        <taxon>Tubulinea</taxon>
        <taxon>Elardia</taxon>
        <taxon>Arcellinida</taxon>
        <taxon>Arcellinida incertae sedis</taxon>
        <taxon>Sexangularia</taxon>
    </lineage>
</organism>
<feature type="compositionally biased region" description="Polar residues" evidence="1">
    <location>
        <begin position="504"/>
        <end position="514"/>
    </location>
</feature>
<reference evidence="2" key="1">
    <citation type="submission" date="2021-01" db="EMBL/GenBank/DDBJ databases">
        <authorList>
            <person name="Corre E."/>
            <person name="Pelletier E."/>
            <person name="Niang G."/>
            <person name="Scheremetjew M."/>
            <person name="Finn R."/>
            <person name="Kale V."/>
            <person name="Holt S."/>
            <person name="Cochrane G."/>
            <person name="Meng A."/>
            <person name="Brown T."/>
            <person name="Cohen L."/>
        </authorList>
    </citation>
    <scope>NUCLEOTIDE SEQUENCE</scope>
    <source>
        <strain evidence="2">ATCC 50979</strain>
    </source>
</reference>
<sequence>MTDGAPARKLAKTGGRECEGSVNKTMTFGYDSDTATGAADVAPDDIVLPADSLREAACRDARFIPGHPASLPTTLLGSLEFFEDLGSAEKRGSFIRLLRHTFQDYAVTSEATGRLALQDPISTDVALLDMFDSMLRQVNHQSFNEGLVVQLAERAMRRNEEAIVDPEEMEDGYDDSTIIHLPANAISGFTPHLPTTSEGIADACERAGVLMRGGELELWSIASRVFPRVKPVMAKATGLGVPELDPKKREHRIRRTVSTAYKSALESAVTTPMFLMDLRERDDGGIRAVIYEATKHPQIRVVNFSGTTGCSCPSLKQACAHRLWLCLAVFRTPASDPVLLQRGLLRSELVALARRRLIRVLLGRQTLLPVLCKTLDSTKATPLVPLNDCIVCQRPTARGARPATAVRTERLWWCTRGCGTPVHAMCVRLWNNVRRKYLHRFTDRCPTCRTPITAPEFRLRGSAVEATGDPMVLHRGGASDVETESDEADDGDEEASSHPAAGTSLPSTDAQTKSDLLRQEQQLQHTLHSMRRGAARPTDALHSTHVDPMQQPTPPPMYMPYPGAPPLPMMPPYLHPPAMPPFAMPSYPTISSVTSTFGPQPPTAHGAPPPGPMQIPPSFAMHPLDPRDQAARQALAAAGIPQFHQYGPTHTF</sequence>
<evidence type="ECO:0000256" key="1">
    <source>
        <dbReference type="SAM" id="MobiDB-lite"/>
    </source>
</evidence>
<feature type="region of interest" description="Disordered" evidence="1">
    <location>
        <begin position="526"/>
        <end position="555"/>
    </location>
</feature>
<dbReference type="EMBL" id="HBGL01012547">
    <property type="protein sequence ID" value="CAD9304240.1"/>
    <property type="molecule type" value="Transcribed_RNA"/>
</dbReference>
<accession>A0A7S1YHW6</accession>
<protein>
    <submittedName>
        <fullName evidence="2">Uncharacterized protein</fullName>
    </submittedName>
</protein>
<feature type="compositionally biased region" description="Acidic residues" evidence="1">
    <location>
        <begin position="481"/>
        <end position="494"/>
    </location>
</feature>
<gene>
    <name evidence="2" type="ORF">SSP0437_LOCUS9816</name>
</gene>
<dbReference type="InterPro" id="IPR039903">
    <property type="entry name" value="Zswim2"/>
</dbReference>
<proteinExistence type="predicted"/>
<name>A0A7S1YHW6_9EUKA</name>
<dbReference type="PANTHER" id="PTHR21540:SF0">
    <property type="entry name" value="PHD FAMILY PROTEIN"/>
    <property type="match status" value="1"/>
</dbReference>
<feature type="region of interest" description="Disordered" evidence="1">
    <location>
        <begin position="468"/>
        <end position="514"/>
    </location>
</feature>
<dbReference type="PANTHER" id="PTHR21540">
    <property type="entry name" value="RING FINGER AND SWIM DOMAIN-CONTAINING PROTEIN 2"/>
    <property type="match status" value="1"/>
</dbReference>
<dbReference type="AlphaFoldDB" id="A0A7S1YHW6"/>